<evidence type="ECO:0000313" key="2">
    <source>
        <dbReference type="Proteomes" id="UP000215223"/>
    </source>
</evidence>
<dbReference type="AlphaFoldDB" id="A0A229RUZ3"/>
<keyword evidence="2" id="KW-1185">Reference proteome</keyword>
<evidence type="ECO:0000313" key="1">
    <source>
        <dbReference type="EMBL" id="OXM50311.1"/>
    </source>
</evidence>
<reference evidence="1 2" key="1">
    <citation type="submission" date="2017-07" db="EMBL/GenBank/DDBJ databases">
        <title>Amycolatopsis thailandensis Genome sequencing and assembly.</title>
        <authorList>
            <person name="Kaur N."/>
            <person name="Mayilraj S."/>
        </authorList>
    </citation>
    <scope>NUCLEOTIDE SEQUENCE [LARGE SCALE GENOMIC DNA]</scope>
    <source>
        <strain evidence="1 2">JCM 16380</strain>
    </source>
</reference>
<gene>
    <name evidence="1" type="ORF">CFP71_28175</name>
</gene>
<name>A0A229RUZ3_9PSEU</name>
<accession>A0A229RUZ3</accession>
<proteinExistence type="predicted"/>
<comment type="caution">
    <text evidence="1">The sequence shown here is derived from an EMBL/GenBank/DDBJ whole genome shotgun (WGS) entry which is preliminary data.</text>
</comment>
<organism evidence="1 2">
    <name type="scientific">Amycolatopsis thailandensis</name>
    <dbReference type="NCBI Taxonomy" id="589330"/>
    <lineage>
        <taxon>Bacteria</taxon>
        <taxon>Bacillati</taxon>
        <taxon>Actinomycetota</taxon>
        <taxon>Actinomycetes</taxon>
        <taxon>Pseudonocardiales</taxon>
        <taxon>Pseudonocardiaceae</taxon>
        <taxon>Amycolatopsis</taxon>
    </lineage>
</organism>
<dbReference type="EMBL" id="NMQT01000102">
    <property type="protein sequence ID" value="OXM50311.1"/>
    <property type="molecule type" value="Genomic_DNA"/>
</dbReference>
<sequence>MRNWENGTYKPRTLDLQWRLAEELRITRRQLAQRFLATDDALACSITPNRHRSHPLRLDTVFEQALQSEESDRLTWAMHSPNSVDQATLGFLSRALTFVRRLEDDTSSAMVVSSVRELHSVADAFAREARLNVRRQAAGLLSEMEQYRGWLAIPSRDWVTARRHLDRAAVVALESDDPLRLSAALSFAAYSAIRRFDFSSADALSEAAQRDGRVDPGLRTYEIFERAEILARLGLRNKSVRQLLTTDHLVENLPDEEDLPASGYWYTPPFFLGQKAFVLHALGNPSGSRQAALDCLAEMSPGWAGSEWAARRRELAHAD</sequence>
<dbReference type="Proteomes" id="UP000215223">
    <property type="component" value="Unassembled WGS sequence"/>
</dbReference>
<protein>
    <submittedName>
        <fullName evidence="1">Transcriptional regulator</fullName>
    </submittedName>
</protein>